<dbReference type="InterPro" id="IPR005373">
    <property type="entry name" value="PHAF1"/>
</dbReference>
<comment type="similarity">
    <text evidence="1">Belongs to the PHAF1 family.</text>
</comment>
<dbReference type="Pfam" id="PF03676">
    <property type="entry name" value="PHAF1"/>
    <property type="match status" value="1"/>
</dbReference>
<proteinExistence type="inferred from homology"/>
<gene>
    <name evidence="3" type="ORF">K431DRAFT_267760</name>
</gene>
<dbReference type="PANTHER" id="PTHR13465">
    <property type="entry name" value="UPF0183 PROTEIN"/>
    <property type="match status" value="1"/>
</dbReference>
<feature type="compositionally biased region" description="Low complexity" evidence="2">
    <location>
        <begin position="290"/>
        <end position="299"/>
    </location>
</feature>
<dbReference type="PANTHER" id="PTHR13465:SF2">
    <property type="entry name" value="PHAGOSOME ASSEMBLY FACTOR 1"/>
    <property type="match status" value="1"/>
</dbReference>
<dbReference type="Proteomes" id="UP000799441">
    <property type="component" value="Unassembled WGS sequence"/>
</dbReference>
<dbReference type="AlphaFoldDB" id="A0A9P4QBF7"/>
<evidence type="ECO:0000313" key="4">
    <source>
        <dbReference type="Proteomes" id="UP000799441"/>
    </source>
</evidence>
<dbReference type="GO" id="GO:0043001">
    <property type="term" value="P:Golgi to plasma membrane protein transport"/>
    <property type="evidence" value="ECO:0007669"/>
    <property type="project" value="TreeGrafter"/>
</dbReference>
<dbReference type="GO" id="GO:0005802">
    <property type="term" value="C:trans-Golgi network"/>
    <property type="evidence" value="ECO:0007669"/>
    <property type="project" value="TreeGrafter"/>
</dbReference>
<evidence type="ECO:0000256" key="2">
    <source>
        <dbReference type="SAM" id="MobiDB-lite"/>
    </source>
</evidence>
<sequence>MAFSIQPGVGLGFMCLGASAHDVLSAIKADGDRFRAIDVHYSRDEPVTLPLIITLPLNGIRLRFDGPEQQLRLIEVIDFKKCRLTYKGSDLVRNHDEGRAGQGPQFKRIYQLFGASYPGEYVAGASKSRDGTYVLSWMGTAFTFPLRADAYAPEKDHVSLLGSSAAGPATHMAIFDGNSWPDVRNDLFVRPCSGPRLSSARANLGLPAEVEGASIHLGRGIVELQRRQFTPFSIVINETTPQDLITELGPPESIHRRSEKTASTQSNTRNRANSSARQVSNGRTPGSQPSSYSSTGTDTFDTDFESDDMVEDDAQERASREAFWCYFSHGLDILVGPPSDTPGGLAAKSAPDSEETPLSMFHHLVVTKVAIHGNIPGSYAFNRHRRLRWGILGGSIPLKTGFSSEDKFDVVKSKLIKVFRASDPTLSEHDMARGKVVNRTWGADPGDSDFFLPDSGDSGEDLGEASSGSEAWLGNTRLHNFPGIVFEVLESGAIAGLVVS</sequence>
<organism evidence="3 4">
    <name type="scientific">Polychaeton citri CBS 116435</name>
    <dbReference type="NCBI Taxonomy" id="1314669"/>
    <lineage>
        <taxon>Eukaryota</taxon>
        <taxon>Fungi</taxon>
        <taxon>Dikarya</taxon>
        <taxon>Ascomycota</taxon>
        <taxon>Pezizomycotina</taxon>
        <taxon>Dothideomycetes</taxon>
        <taxon>Dothideomycetidae</taxon>
        <taxon>Capnodiales</taxon>
        <taxon>Capnodiaceae</taxon>
        <taxon>Polychaeton</taxon>
    </lineage>
</organism>
<reference evidence="3" key="1">
    <citation type="journal article" date="2020" name="Stud. Mycol.">
        <title>101 Dothideomycetes genomes: a test case for predicting lifestyles and emergence of pathogens.</title>
        <authorList>
            <person name="Haridas S."/>
            <person name="Albert R."/>
            <person name="Binder M."/>
            <person name="Bloem J."/>
            <person name="Labutti K."/>
            <person name="Salamov A."/>
            <person name="Andreopoulos B."/>
            <person name="Baker S."/>
            <person name="Barry K."/>
            <person name="Bills G."/>
            <person name="Bluhm B."/>
            <person name="Cannon C."/>
            <person name="Castanera R."/>
            <person name="Culley D."/>
            <person name="Daum C."/>
            <person name="Ezra D."/>
            <person name="Gonzalez J."/>
            <person name="Henrissat B."/>
            <person name="Kuo A."/>
            <person name="Liang C."/>
            <person name="Lipzen A."/>
            <person name="Lutzoni F."/>
            <person name="Magnuson J."/>
            <person name="Mondo S."/>
            <person name="Nolan M."/>
            <person name="Ohm R."/>
            <person name="Pangilinan J."/>
            <person name="Park H.-J."/>
            <person name="Ramirez L."/>
            <person name="Alfaro M."/>
            <person name="Sun H."/>
            <person name="Tritt A."/>
            <person name="Yoshinaga Y."/>
            <person name="Zwiers L.-H."/>
            <person name="Turgeon B."/>
            <person name="Goodwin S."/>
            <person name="Spatafora J."/>
            <person name="Crous P."/>
            <person name="Grigoriev I."/>
        </authorList>
    </citation>
    <scope>NUCLEOTIDE SEQUENCE</scope>
    <source>
        <strain evidence="3">CBS 116435</strain>
    </source>
</reference>
<dbReference type="OrthoDB" id="411211at2759"/>
<evidence type="ECO:0000313" key="3">
    <source>
        <dbReference type="EMBL" id="KAF2721826.1"/>
    </source>
</evidence>
<comment type="caution">
    <text evidence="3">The sequence shown here is derived from an EMBL/GenBank/DDBJ whole genome shotgun (WGS) entry which is preliminary data.</text>
</comment>
<keyword evidence="4" id="KW-1185">Reference proteome</keyword>
<feature type="compositionally biased region" description="Polar residues" evidence="2">
    <location>
        <begin position="261"/>
        <end position="289"/>
    </location>
</feature>
<dbReference type="EMBL" id="MU003787">
    <property type="protein sequence ID" value="KAF2721826.1"/>
    <property type="molecule type" value="Genomic_DNA"/>
</dbReference>
<accession>A0A9P4QBF7</accession>
<dbReference type="InterPro" id="IPR039156">
    <property type="entry name" value="PHAF1/BROMI"/>
</dbReference>
<protein>
    <submittedName>
        <fullName evidence="3">Uncharacterized protein</fullName>
    </submittedName>
</protein>
<evidence type="ECO:0000256" key="1">
    <source>
        <dbReference type="ARBA" id="ARBA00024339"/>
    </source>
</evidence>
<name>A0A9P4QBF7_9PEZI</name>
<feature type="region of interest" description="Disordered" evidence="2">
    <location>
        <begin position="243"/>
        <end position="305"/>
    </location>
</feature>